<dbReference type="Proteomes" id="UP000012984">
    <property type="component" value="Chromosome"/>
</dbReference>
<dbReference type="AlphaFoldDB" id="M9WD56"/>
<gene>
    <name evidence="3" type="ORF">MPUT9231_7300</name>
</gene>
<protein>
    <recommendedName>
        <fullName evidence="5">DUF262 domain-containing protein</fullName>
    </recommendedName>
</protein>
<feature type="domain" description="GmrSD restriction endonucleases N-terminal" evidence="1">
    <location>
        <begin position="16"/>
        <end position="233"/>
    </location>
</feature>
<dbReference type="InterPro" id="IPR011089">
    <property type="entry name" value="GmrSD_C"/>
</dbReference>
<dbReference type="Pfam" id="PF03235">
    <property type="entry name" value="GmrSD_N"/>
    <property type="match status" value="1"/>
</dbReference>
<dbReference type="KEGG" id="mput:MPUT9231_7300"/>
<reference evidence="3 4" key="1">
    <citation type="journal article" date="2013" name="Genome Announc.">
        <title>Complete Genome Sequence of Mycoplasma putrefaciens Strain 9231, One of the Agents of Contagious Agalactia in Goats.</title>
        <authorList>
            <person name="Dupuy V."/>
            <person name="Sirand-Pugnet P."/>
            <person name="Baranowski E."/>
            <person name="Barre A."/>
            <person name="Breton M."/>
            <person name="Couture C."/>
            <person name="Dordet-Frisoni E."/>
            <person name="Gaurivaud P."/>
            <person name="Jacob D."/>
            <person name="Lemaitre C."/>
            <person name="Manso-Silvan L."/>
            <person name="Nikolski M."/>
            <person name="Nouvel L.X."/>
            <person name="Poumarat F."/>
            <person name="Tardy F."/>
            <person name="Thebault P."/>
            <person name="Theil S."/>
            <person name="Citti C."/>
            <person name="Blanchard A."/>
            <person name="Thiaucourt F."/>
        </authorList>
    </citation>
    <scope>NUCLEOTIDE SEQUENCE [LARGE SCALE GENOMIC DNA]</scope>
    <source>
        <strain evidence="3">Mput9231</strain>
    </source>
</reference>
<evidence type="ECO:0000259" key="1">
    <source>
        <dbReference type="Pfam" id="PF03235"/>
    </source>
</evidence>
<feature type="domain" description="GmrSD restriction endonucleases C-terminal" evidence="2">
    <location>
        <begin position="440"/>
        <end position="577"/>
    </location>
</feature>
<dbReference type="PANTHER" id="PTHR35149">
    <property type="entry name" value="SLL5132 PROTEIN"/>
    <property type="match status" value="1"/>
</dbReference>
<dbReference type="EMBL" id="CP004357">
    <property type="protein sequence ID" value="AGJ91117.1"/>
    <property type="molecule type" value="Genomic_DNA"/>
</dbReference>
<evidence type="ECO:0000259" key="2">
    <source>
        <dbReference type="Pfam" id="PF07510"/>
    </source>
</evidence>
<evidence type="ECO:0000313" key="4">
    <source>
        <dbReference type="Proteomes" id="UP000012984"/>
    </source>
</evidence>
<dbReference type="RefSeq" id="WP_015587631.1">
    <property type="nucleotide sequence ID" value="NC_021083.1"/>
</dbReference>
<name>M9WD56_9MOLU</name>
<sequence>MIQQVIEDPIRQSLDDFFTMKEKCFYIPIFQRRYTWTTKHIERLLEDITSVLIQKDKEYFLGVIFYLQEPKYDRKCHQVQIIDGQQRITSLFLILHAIKKLIDEEKINNIALNETIIKYLKVTDKDNQITSKNMLFHKTSDDEVYKKISDERLEIIEQAEKDTNTYKNFESVYKQIKELRKKYSWEELLSIFKKINIVSIPIQSADDAQIIFQKINSTGVRLYTFDLVKNFLLMKFKDNDDQEKFNRNLKWSVEDKLNNDYNHIHELLKLFLAIKKDAYKYDNIDNIYNAFVDWFKKEQEKNQIKKIEDFTNEVLTQISDYAIYYSQIKIKDKKEREFSNELWEFISEFRNIKINAPLVLIIEMFRLWQKDKVLQEAQVIRALKFINSLLMRRDFCDKSTNRLSKFFLRVLRDAKRSSSDYFDFEKRLLKLLVEEPDMIPNDEQVRRLMHGINAYSKNLRVFLNKIEIDNPSQPNLDILSIEHLMPQTLNEKWIKDLNVEGLSEAELDRKHKEYLNKIGNLTLVTSKINSSISNREWKYKKEKIEDKLFGLSLTKDIKENEIWGFAQIDERTNKLIEEFIKYFKYPSLI</sequence>
<dbReference type="InterPro" id="IPR004919">
    <property type="entry name" value="GmrSD_N"/>
</dbReference>
<dbReference type="eggNOG" id="COG1479">
    <property type="taxonomic scope" value="Bacteria"/>
</dbReference>
<dbReference type="PANTHER" id="PTHR35149:SF1">
    <property type="entry name" value="DUF5655 DOMAIN-CONTAINING PROTEIN"/>
    <property type="match status" value="1"/>
</dbReference>
<accession>M9WD56</accession>
<proteinExistence type="predicted"/>
<dbReference type="OrthoDB" id="395447at2"/>
<evidence type="ECO:0008006" key="5">
    <source>
        <dbReference type="Google" id="ProtNLM"/>
    </source>
</evidence>
<dbReference type="PATRIC" id="fig|1292033.3.peg.720"/>
<keyword evidence="4" id="KW-1185">Reference proteome</keyword>
<dbReference type="Pfam" id="PF07510">
    <property type="entry name" value="GmrSD_C"/>
    <property type="match status" value="1"/>
</dbReference>
<dbReference type="HOGENOM" id="CLU_011736_2_2_14"/>
<organism evidence="3 4">
    <name type="scientific">Mycoplasma putrefaciens Mput9231</name>
    <dbReference type="NCBI Taxonomy" id="1292033"/>
    <lineage>
        <taxon>Bacteria</taxon>
        <taxon>Bacillati</taxon>
        <taxon>Mycoplasmatota</taxon>
        <taxon>Mollicutes</taxon>
        <taxon>Mycoplasmataceae</taxon>
        <taxon>Mycoplasma</taxon>
    </lineage>
</organism>
<evidence type="ECO:0000313" key="3">
    <source>
        <dbReference type="EMBL" id="AGJ91117.1"/>
    </source>
</evidence>